<keyword evidence="1" id="KW-0732">Signal</keyword>
<keyword evidence="2" id="KW-1185">Reference proteome</keyword>
<proteinExistence type="predicted"/>
<organism evidence="2 3">
    <name type="scientific">Meloidogyne hapla</name>
    <name type="common">Root-knot nematode worm</name>
    <dbReference type="NCBI Taxonomy" id="6305"/>
    <lineage>
        <taxon>Eukaryota</taxon>
        <taxon>Metazoa</taxon>
        <taxon>Ecdysozoa</taxon>
        <taxon>Nematoda</taxon>
        <taxon>Chromadorea</taxon>
        <taxon>Rhabditida</taxon>
        <taxon>Tylenchina</taxon>
        <taxon>Tylenchomorpha</taxon>
        <taxon>Tylenchoidea</taxon>
        <taxon>Meloidogynidae</taxon>
        <taxon>Meloidogyninae</taxon>
        <taxon>Meloidogyne</taxon>
    </lineage>
</organism>
<reference evidence="3" key="1">
    <citation type="submission" date="2016-11" db="UniProtKB">
        <authorList>
            <consortium name="WormBaseParasite"/>
        </authorList>
    </citation>
    <scope>IDENTIFICATION</scope>
</reference>
<sequence length="225" mass="26663">MTKFSNLLFIQIIILINCQPPLHNKLIIEHEENKCEFKEIDEKNKEHELNEIPILFYYKSLISHLVFLFGRNNNLYFTLWQLVVDNCKEINIYEIKVIYSNFNIVEMFNIKKGKYCNVGIKEETKSGINYNFYILYKSEKNIFGNNSDTFIFDKKNKIVKIFTNPIDINLENESKWIECRKEAKKFYGAEFIPKQNIPNSASSSNQKSGVEIFKEMRKKVGNKKL</sequence>
<evidence type="ECO:0000256" key="1">
    <source>
        <dbReference type="SAM" id="SignalP"/>
    </source>
</evidence>
<accession>A0A1I8AY19</accession>
<feature type="signal peptide" evidence="1">
    <location>
        <begin position="1"/>
        <end position="18"/>
    </location>
</feature>
<evidence type="ECO:0000313" key="3">
    <source>
        <dbReference type="WBParaSite" id="MhA1_Contig1006.frz3.gene2"/>
    </source>
</evidence>
<dbReference type="WBParaSite" id="MhA1_Contig1006.frz3.gene2">
    <property type="protein sequence ID" value="MhA1_Contig1006.frz3.gene2"/>
    <property type="gene ID" value="MhA1_Contig1006.frz3.gene2"/>
</dbReference>
<name>A0A1I8AY19_MELHA</name>
<evidence type="ECO:0000313" key="2">
    <source>
        <dbReference type="Proteomes" id="UP000095281"/>
    </source>
</evidence>
<dbReference type="Proteomes" id="UP000095281">
    <property type="component" value="Unplaced"/>
</dbReference>
<dbReference type="AlphaFoldDB" id="A0A1I8AY19"/>
<feature type="chain" id="PRO_5009315234" evidence="1">
    <location>
        <begin position="19"/>
        <end position="225"/>
    </location>
</feature>
<protein>
    <submittedName>
        <fullName evidence="3">Lipoprotein</fullName>
    </submittedName>
</protein>